<feature type="chain" id="PRO_5044053657" evidence="1">
    <location>
        <begin position="19"/>
        <end position="142"/>
    </location>
</feature>
<evidence type="ECO:0000313" key="2">
    <source>
        <dbReference type="EnsemblProtists" id="EOD21049"/>
    </source>
</evidence>
<reference evidence="3" key="1">
    <citation type="journal article" date="2013" name="Nature">
        <title>Pan genome of the phytoplankton Emiliania underpins its global distribution.</title>
        <authorList>
            <person name="Read B.A."/>
            <person name="Kegel J."/>
            <person name="Klute M.J."/>
            <person name="Kuo A."/>
            <person name="Lefebvre S.C."/>
            <person name="Maumus F."/>
            <person name="Mayer C."/>
            <person name="Miller J."/>
            <person name="Monier A."/>
            <person name="Salamov A."/>
            <person name="Young J."/>
            <person name="Aguilar M."/>
            <person name="Claverie J.M."/>
            <person name="Frickenhaus S."/>
            <person name="Gonzalez K."/>
            <person name="Herman E.K."/>
            <person name="Lin Y.C."/>
            <person name="Napier J."/>
            <person name="Ogata H."/>
            <person name="Sarno A.F."/>
            <person name="Shmutz J."/>
            <person name="Schroeder D."/>
            <person name="de Vargas C."/>
            <person name="Verret F."/>
            <person name="von Dassow P."/>
            <person name="Valentin K."/>
            <person name="Van de Peer Y."/>
            <person name="Wheeler G."/>
            <person name="Dacks J.B."/>
            <person name="Delwiche C.F."/>
            <person name="Dyhrman S.T."/>
            <person name="Glockner G."/>
            <person name="John U."/>
            <person name="Richards T."/>
            <person name="Worden A.Z."/>
            <person name="Zhang X."/>
            <person name="Grigoriev I.V."/>
            <person name="Allen A.E."/>
            <person name="Bidle K."/>
            <person name="Borodovsky M."/>
            <person name="Bowler C."/>
            <person name="Brownlee C."/>
            <person name="Cock J.M."/>
            <person name="Elias M."/>
            <person name="Gladyshev V.N."/>
            <person name="Groth M."/>
            <person name="Guda C."/>
            <person name="Hadaegh A."/>
            <person name="Iglesias-Rodriguez M.D."/>
            <person name="Jenkins J."/>
            <person name="Jones B.M."/>
            <person name="Lawson T."/>
            <person name="Leese F."/>
            <person name="Lindquist E."/>
            <person name="Lobanov A."/>
            <person name="Lomsadze A."/>
            <person name="Malik S.B."/>
            <person name="Marsh M.E."/>
            <person name="Mackinder L."/>
            <person name="Mock T."/>
            <person name="Mueller-Roeber B."/>
            <person name="Pagarete A."/>
            <person name="Parker M."/>
            <person name="Probert I."/>
            <person name="Quesneville H."/>
            <person name="Raines C."/>
            <person name="Rensing S.A."/>
            <person name="Riano-Pachon D.M."/>
            <person name="Richier S."/>
            <person name="Rokitta S."/>
            <person name="Shiraiwa Y."/>
            <person name="Soanes D.M."/>
            <person name="van der Giezen M."/>
            <person name="Wahlund T.M."/>
            <person name="Williams B."/>
            <person name="Wilson W."/>
            <person name="Wolfe G."/>
            <person name="Wurch L.L."/>
        </authorList>
    </citation>
    <scope>NUCLEOTIDE SEQUENCE</scope>
</reference>
<reference evidence="2" key="2">
    <citation type="submission" date="2024-10" db="UniProtKB">
        <authorList>
            <consortium name="EnsemblProtists"/>
        </authorList>
    </citation>
    <scope>IDENTIFICATION</scope>
</reference>
<dbReference type="AlphaFoldDB" id="A0A0D3JC14"/>
<dbReference type="RefSeq" id="XP_005762730.1">
    <property type="nucleotide sequence ID" value="XM_005762673.1"/>
</dbReference>
<keyword evidence="3" id="KW-1185">Reference proteome</keyword>
<keyword evidence="1" id="KW-0732">Signal</keyword>
<dbReference type="GeneID" id="17266596"/>
<dbReference type="GeneID" id="17256343"/>
<dbReference type="RefSeq" id="XP_005773478.1">
    <property type="nucleotide sequence ID" value="XM_005773421.1"/>
</dbReference>
<proteinExistence type="predicted"/>
<feature type="signal peptide" evidence="1">
    <location>
        <begin position="1"/>
        <end position="18"/>
    </location>
</feature>
<dbReference type="KEGG" id="ehx:EMIHUDRAFT_435802"/>
<dbReference type="EnsemblProtists" id="EOD21049">
    <property type="protein sequence ID" value="EOD21049"/>
    <property type="gene ID" value="EMIHUDRAFT_435802"/>
</dbReference>
<accession>A0A0D3JC14</accession>
<dbReference type="HOGENOM" id="CLU_1819451_0_0_1"/>
<dbReference type="PaxDb" id="2903-EOD10301"/>
<evidence type="ECO:0000256" key="1">
    <source>
        <dbReference type="SAM" id="SignalP"/>
    </source>
</evidence>
<dbReference type="KEGG" id="ehx:EMIHUDRAFT_437939"/>
<sequence length="142" mass="15219">MLRATHFLLLLGSRTTTPALFGELRTALANHPRLSIVLAHEQREGPAAAAFDQVIAGTPSDLTQAGIFHDLAVPILDAPHLKVSLRLLLHKLVSVPSVAHTASRFGELSMLSRVDSGVGSSTSLLRRAYYRTASEHSASIFG</sequence>
<name>A0A0D3JC14_EMIH1</name>
<dbReference type="Proteomes" id="UP000013827">
    <property type="component" value="Unassembled WGS sequence"/>
</dbReference>
<organism evidence="2 3">
    <name type="scientific">Emiliania huxleyi (strain CCMP1516)</name>
    <dbReference type="NCBI Taxonomy" id="280463"/>
    <lineage>
        <taxon>Eukaryota</taxon>
        <taxon>Haptista</taxon>
        <taxon>Haptophyta</taxon>
        <taxon>Prymnesiophyceae</taxon>
        <taxon>Isochrysidales</taxon>
        <taxon>Noelaerhabdaceae</taxon>
        <taxon>Emiliania</taxon>
    </lineage>
</organism>
<evidence type="ECO:0000313" key="3">
    <source>
        <dbReference type="Proteomes" id="UP000013827"/>
    </source>
</evidence>
<protein>
    <submittedName>
        <fullName evidence="2">Uncharacterized protein</fullName>
    </submittedName>
</protein>
<dbReference type="EnsemblProtists" id="EOD10301">
    <property type="protein sequence ID" value="EOD10301"/>
    <property type="gene ID" value="EMIHUDRAFT_437939"/>
</dbReference>